<comment type="caution">
    <text evidence="3">The sequence shown here is derived from an EMBL/GenBank/DDBJ whole genome shotgun (WGS) entry which is preliminary data.</text>
</comment>
<sequence>MEIKLNTKFDEILLIVCDKHVIENHEKFFVDKYEKVMCVECLYKFLFKKYPLYKKYLLFKSINNLFCIKACEEFRYHFSFYLLDHTLFLSEAFSYIEGISQFEEKEEKKNIYSSNYNNENIKNNDNSIYYDNDDDNYIYLVNSELIKLTTNACKEFLYKCSKELCNIFKDAIYTCVLVRLKNFSSKNKKRNFFFLLDFLKSLIDNVEIIFVTLKDESTIIEELMKLFIENDEMINSKLTNNNYGYIYEYNAYTDKYIDKKKQNNKHYYNSELLLNLQIIYKLWHDNLLWQINNNLLKRFFIYLITKFKYTNKNTDLCTYYIQFIYLITLQYNVLNYFFHHIIFDSSPNSNIKTLNIENNNKRNSNKSSCIKHNNNNNNFYSVNTESNNINNSNTNSSNNNSVEHYSNSCQTSSTCITKIKKRKNILDRNILSIYNIPLGNKKNEFTKEQNQIKRCFQINNSPQDIEDNQDVKNENSIEENEEKYKQIREVNKNTNEYMYKDVKKNFYYHSVEKNNSYFDGDENNHSYYNDNKDEYNSPTSNNSSIKSNIFFISKHDLIYSDDEKNVTHYPLKKDNICDLGEYEMESIYNSDNMSIRSEGTHKNKFSLHEKSLDVSKISTESKCKILSKLSKHFSFTQNSSIKEKENFVSSNCDNQNDNVSFIESSYTSYSLSDIDEKKKKKKKINLNKLEILENSHIFIILCDNLQETLLNHFNSDIQMKCLDIFYSFCSFDDNIVNIILTNTSLVEWVFDYISNTKYENLREKALKLLVTFFFNNTLFSNTHTHYAIDVLINIILRYVSKDNIILNNKVIYTNDINNNVVDKQFIDNSFQNKVCNNNAYDHYSNKCKYNFFTISYIIKALNMLINISHASIKISHIFKIINIFSCLIISPSCTPTNNEDIILLFESILLKNNNNNNQEILFDGKLEDNIYTQENERISCKLKSKEKNENINNILHMDEKCDIYINTNTFNGTQKIKNENLLHKKKKNLTMKKNNISKNNYKNYNNGKGDTVVVTLENNLLNDIINKVYITNIFILFKILKTALNIIKTVNIYKKDIYIEIIYNEEKNYIQNITISIMKLLFCLVYILNRNEEFFIDLNIINDNEKLDNEHNFQRIAFIKLMLSFFIELDIFMENIFAQNSNIINQEKKLYNIQFTYLTCIFIIHNVYKKKQVFNNISWNILFSSFFNHFYNLLTKVLCHVDDTTQKYLKEYEQINKSKKFININNSHNETGNLSMSPKCDASKEGQQKKEKRNNHHNNNNDDDVNSISCKEQHKLIIDKFVVYKKRIRKELLSNKPFTLFFQYVSRKNYSEECHRILKLLIDEEETIIHERDDIKDILIDIIKKNDFYFSNVLLFNFNDNEVVIETVIYIFYLSLKYDKVFLERKLNKSKKINYVQHIFVTNNYNNNINPLFLFMSLTYSYYFIKKDKIYIAFEHIQNQLYKINLRLWKDIKKLKNIYLAFDCIFSLNVDNNNYNSFFLFIIYIIKLELSLYASGEISEVDNKLYLSISKNRELINMIFEHIEMDNILNDQIIYVYYLIIKLRKYSIGYCNKSISLYKMMNTVIRYMNTLENKTDEINNIFSFFFLFFENLEKYSEKDIFNIITLLQKLSLYVKYSLERFFSPLKKYNNNDNNNNDNNNNNNNNNDNNNNCYNTNDEYKMECSNNPNNDFIYNILKFENSFFYFLLNLIFYCRKYNQIQNINVLSSSISLIHLLIYSIKNTNTHFRSLSFYILSLLILPFPKSPNNISPLLIKLCTSFDKNIDEILSLHNNTSNTNQENKSDKCIVRKKLFYPLLTHESMEIRLSSLSLLLCLLLTNEWDNIQNDLLLAIINVLLLSTNINLKVKSFCFNYIYSFRPFFLRSILHLNRKQEIIIHRLFFLLMVVKIKPLWFDITTCSDKILKIIMNVVTRKNMDLFIFNCIISVAHETFIKEKNNHVNNNYNTYTNKENKNVIENLEEYLDTYKKNIKKNSDKDIYNISSFNKFKCENIDYDVVLSVLNTTTILLYK</sequence>
<feature type="compositionally biased region" description="Low complexity" evidence="2">
    <location>
        <begin position="1632"/>
        <end position="1651"/>
    </location>
</feature>
<evidence type="ECO:0000313" key="4">
    <source>
        <dbReference type="Proteomes" id="UP000076004"/>
    </source>
</evidence>
<evidence type="ECO:0000313" key="3">
    <source>
        <dbReference type="EMBL" id="KYN95722.1"/>
    </source>
</evidence>
<dbReference type="Proteomes" id="UP000076004">
    <property type="component" value="Chromosome 14"/>
</dbReference>
<reference evidence="3 4" key="1">
    <citation type="journal article" date="2016" name="Nat. Commun.">
        <title>Genomes of cryptic chimpanzee Plasmodium species reveal key evolutionary events leading to human malaria.</title>
        <authorList>
            <person name="Sundararaman S.A."/>
            <person name="Plenderleith L.J."/>
            <person name="Liu W."/>
            <person name="Loy D.E."/>
            <person name="Learn G.H."/>
            <person name="Li Y."/>
            <person name="Shaw K.S."/>
            <person name="Ayouba A."/>
            <person name="Peeters M."/>
            <person name="Speede S."/>
            <person name="Shaw G.M."/>
            <person name="Bushman F.D."/>
            <person name="Brisson D."/>
            <person name="Rayner J.C."/>
            <person name="Sharp P.M."/>
            <person name="Hahn B.H."/>
        </authorList>
    </citation>
    <scope>NUCLEOTIDE SEQUENCE [LARGE SCALE GENOMIC DNA]</scope>
    <source>
        <strain evidence="3 4">SY75</strain>
    </source>
</reference>
<evidence type="ECO:0000256" key="2">
    <source>
        <dbReference type="SAM" id="MobiDB-lite"/>
    </source>
</evidence>
<keyword evidence="1" id="KW-0175">Coiled coil</keyword>
<dbReference type="GeneID" id="29778408"/>
<protein>
    <submittedName>
        <fullName evidence="3">Uncharacterized protein</fullName>
    </submittedName>
</protein>
<proteinExistence type="predicted"/>
<feature type="region of interest" description="Disordered" evidence="2">
    <location>
        <begin position="1632"/>
        <end position="1652"/>
    </location>
</feature>
<feature type="compositionally biased region" description="Low complexity" evidence="2">
    <location>
        <begin position="380"/>
        <end position="403"/>
    </location>
</feature>
<accession>A0A151L9U4</accession>
<evidence type="ECO:0000256" key="1">
    <source>
        <dbReference type="SAM" id="Coils"/>
    </source>
</evidence>
<gene>
    <name evidence="3" type="ORF">PGSY75_1411000</name>
</gene>
<dbReference type="VEuPathDB" id="PlasmoDB:PGSY75_1411000"/>
<organism evidence="3 4">
    <name type="scientific">Plasmodium gaboni</name>
    <dbReference type="NCBI Taxonomy" id="647221"/>
    <lineage>
        <taxon>Eukaryota</taxon>
        <taxon>Sar</taxon>
        <taxon>Alveolata</taxon>
        <taxon>Apicomplexa</taxon>
        <taxon>Aconoidasida</taxon>
        <taxon>Haemosporida</taxon>
        <taxon>Plasmodiidae</taxon>
        <taxon>Plasmodium</taxon>
        <taxon>Plasmodium (Laverania)</taxon>
    </lineage>
</organism>
<feature type="coiled-coil region" evidence="1">
    <location>
        <begin position="1947"/>
        <end position="1974"/>
    </location>
</feature>
<name>A0A151L9U4_9APIC</name>
<feature type="region of interest" description="Disordered" evidence="2">
    <location>
        <begin position="1229"/>
        <end position="1267"/>
    </location>
</feature>
<dbReference type="VEuPathDB" id="PlasmoDB:PGABG01_1409400"/>
<feature type="region of interest" description="Disordered" evidence="2">
    <location>
        <begin position="380"/>
        <end position="407"/>
    </location>
</feature>
<dbReference type="RefSeq" id="XP_018639188.1">
    <property type="nucleotide sequence ID" value="XM_018787816.1"/>
</dbReference>
<dbReference type="EMBL" id="LVLB01000015">
    <property type="protein sequence ID" value="KYN95722.1"/>
    <property type="molecule type" value="Genomic_DNA"/>
</dbReference>